<keyword evidence="4 10" id="KW-0460">Magnesium</keyword>
<comment type="catalytic activity">
    <reaction evidence="10">
        <text>4-(phosphooxy)-L-threonine + NAD(+) = 3-amino-2-oxopropyl phosphate + CO2 + NADH</text>
        <dbReference type="Rhea" id="RHEA:32275"/>
        <dbReference type="ChEBI" id="CHEBI:16526"/>
        <dbReference type="ChEBI" id="CHEBI:57279"/>
        <dbReference type="ChEBI" id="CHEBI:57540"/>
        <dbReference type="ChEBI" id="CHEBI:57945"/>
        <dbReference type="ChEBI" id="CHEBI:58452"/>
        <dbReference type="EC" id="1.1.1.262"/>
    </reaction>
</comment>
<comment type="cofactor">
    <cofactor evidence="10">
        <name>Zn(2+)</name>
        <dbReference type="ChEBI" id="CHEBI:29105"/>
    </cofactor>
    <cofactor evidence="10">
        <name>Mg(2+)</name>
        <dbReference type="ChEBI" id="CHEBI:18420"/>
    </cofactor>
    <cofactor evidence="10">
        <name>Co(2+)</name>
        <dbReference type="ChEBI" id="CHEBI:48828"/>
    </cofactor>
    <text evidence="10">Binds 1 divalent metal cation per subunit. Can use ions such as Zn(2+), Mg(2+) or Co(2+).</text>
</comment>
<feature type="binding site" evidence="10">
    <location>
        <position position="171"/>
    </location>
    <ligand>
        <name>a divalent metal cation</name>
        <dbReference type="ChEBI" id="CHEBI:60240"/>
        <note>ligand shared between dimeric partners</note>
    </ligand>
</feature>
<dbReference type="GO" id="GO:0008615">
    <property type="term" value="P:pyridoxine biosynthetic process"/>
    <property type="evidence" value="ECO:0007669"/>
    <property type="project" value="UniProtKB-UniRule"/>
</dbReference>
<dbReference type="RefSeq" id="WP_062123968.1">
    <property type="nucleotide sequence ID" value="NZ_LRBG01000002.1"/>
</dbReference>
<evidence type="ECO:0000256" key="9">
    <source>
        <dbReference type="ARBA" id="ARBA00023285"/>
    </source>
</evidence>
<dbReference type="EMBL" id="LRBG01000002">
    <property type="protein sequence ID" value="KXU90759.1"/>
    <property type="molecule type" value="Genomic_DNA"/>
</dbReference>
<dbReference type="InterPro" id="IPR037510">
    <property type="entry name" value="PdxA"/>
</dbReference>
<dbReference type="GO" id="GO:0005737">
    <property type="term" value="C:cytoplasm"/>
    <property type="evidence" value="ECO:0007669"/>
    <property type="project" value="UniProtKB-SubCell"/>
</dbReference>
<feature type="binding site" evidence="10">
    <location>
        <position position="297"/>
    </location>
    <ligand>
        <name>substrate</name>
    </ligand>
</feature>
<comment type="caution">
    <text evidence="11">The sequence shown here is derived from an EMBL/GenBank/DDBJ whole genome shotgun (WGS) entry which is preliminary data.</text>
</comment>
<gene>
    <name evidence="10 11" type="primary">pdxA</name>
    <name evidence="11" type="ORF">CI15_02305</name>
</gene>
<comment type="similarity">
    <text evidence="10">Belongs to the PdxA family.</text>
</comment>
<sequence>MTSATLSDHRPVQIAITTGEPAGVGPELTAQALAGAAAHWPHAQFTVLGDAQLLAERARVVGVDWAALLAQGPRVRVEHRALGAPSRTGKLDAANGRYVLDLLDAAIDGALAGKFDAIVTAPLQKSTINDAGVPFTGHTEYLAERTHTPRVVMMLAGTGKRPLRVALATTHLPLKDVSAALTIESLVETLRIIDHDLRYHFGLPAPRILVTGLNPHAGENGYLGREEIDVITPALQQVNADGIDARGPYPADTLFQPRYLDEADCVLAMFHDQGLPVLKFATFGEGINVTLGLPIIRTSVDHGTALDLAGTGRADAGSLMAAIDTAVSVAQHRRAG</sequence>
<dbReference type="NCBIfam" id="NF002520">
    <property type="entry name" value="PRK01909.1"/>
    <property type="match status" value="1"/>
</dbReference>
<feature type="binding site" evidence="10">
    <location>
        <position position="271"/>
    </location>
    <ligand>
        <name>a divalent metal cation</name>
        <dbReference type="ChEBI" id="CHEBI:60240"/>
        <note>ligand shared between dimeric partners</note>
    </ligand>
</feature>
<dbReference type="PANTHER" id="PTHR30004:SF5">
    <property type="entry name" value="4-HYDROXYTHREONINE-4-PHOSPHATE DEHYDROGENASE"/>
    <property type="match status" value="1"/>
</dbReference>
<dbReference type="OrthoDB" id="9801783at2"/>
<dbReference type="EC" id="1.1.1.262" evidence="10"/>
<keyword evidence="6 10" id="KW-0560">Oxidoreductase</keyword>
<dbReference type="Proteomes" id="UP000075613">
    <property type="component" value="Unassembled WGS sequence"/>
</dbReference>
<keyword evidence="12" id="KW-1185">Reference proteome</keyword>
<keyword evidence="9 10" id="KW-0170">Cobalt</keyword>
<keyword evidence="3 10" id="KW-0862">Zinc</keyword>
<keyword evidence="1 10" id="KW-0963">Cytoplasm</keyword>
<evidence type="ECO:0000313" key="12">
    <source>
        <dbReference type="Proteomes" id="UP000075613"/>
    </source>
</evidence>
<evidence type="ECO:0000313" key="11">
    <source>
        <dbReference type="EMBL" id="KXU90759.1"/>
    </source>
</evidence>
<dbReference type="Gene3D" id="3.40.718.10">
    <property type="entry name" value="Isopropylmalate Dehydrogenase"/>
    <property type="match status" value="1"/>
</dbReference>
<dbReference type="SUPFAM" id="SSF53659">
    <property type="entry name" value="Isocitrate/Isopropylmalate dehydrogenase-like"/>
    <property type="match status" value="1"/>
</dbReference>
<keyword evidence="2 10" id="KW-0479">Metal-binding</keyword>
<dbReference type="GO" id="GO:0042823">
    <property type="term" value="P:pyridoxal phosphate biosynthetic process"/>
    <property type="evidence" value="ECO:0007669"/>
    <property type="project" value="UniProtKB-UniRule"/>
</dbReference>
<feature type="binding site" evidence="10">
    <location>
        <position position="279"/>
    </location>
    <ligand>
        <name>substrate</name>
    </ligand>
</feature>
<name>A0A149Q0F2_9BURK</name>
<protein>
    <recommendedName>
        <fullName evidence="10">4-hydroxythreonine-4-phosphate dehydrogenase</fullName>
        <ecNumber evidence="10">1.1.1.262</ecNumber>
    </recommendedName>
    <alternativeName>
        <fullName evidence="10">4-(phosphohydroxy)-L-threonine dehydrogenase</fullName>
    </alternativeName>
</protein>
<dbReference type="NCBIfam" id="TIGR00557">
    <property type="entry name" value="pdxA"/>
    <property type="match status" value="1"/>
</dbReference>
<evidence type="ECO:0000256" key="8">
    <source>
        <dbReference type="ARBA" id="ARBA00023096"/>
    </source>
</evidence>
<evidence type="ECO:0000256" key="3">
    <source>
        <dbReference type="ARBA" id="ARBA00022833"/>
    </source>
</evidence>
<evidence type="ECO:0000256" key="1">
    <source>
        <dbReference type="ARBA" id="ARBA00022490"/>
    </source>
</evidence>
<dbReference type="GO" id="GO:0051287">
    <property type="term" value="F:NAD binding"/>
    <property type="evidence" value="ECO:0007669"/>
    <property type="project" value="InterPro"/>
</dbReference>
<comment type="function">
    <text evidence="10">Catalyzes the NAD(P)-dependent oxidation of 4-(phosphooxy)-L-threonine (HTP) into 2-amino-3-oxo-4-(phosphooxy)butyric acid which spontaneously decarboxylates to form 3-amino-2-oxopropyl phosphate (AHAP).</text>
</comment>
<keyword evidence="5 10" id="KW-0521">NADP</keyword>
<dbReference type="HAMAP" id="MF_00536">
    <property type="entry name" value="PdxA"/>
    <property type="match status" value="1"/>
</dbReference>
<dbReference type="AlphaFoldDB" id="A0A149Q0F2"/>
<comment type="subunit">
    <text evidence="10">Homodimer.</text>
</comment>
<dbReference type="Pfam" id="PF04166">
    <property type="entry name" value="PdxA"/>
    <property type="match status" value="1"/>
</dbReference>
<dbReference type="PANTHER" id="PTHR30004">
    <property type="entry name" value="4-HYDROXYTHREONINE-4-PHOSPHATE DEHYDROGENASE"/>
    <property type="match status" value="1"/>
</dbReference>
<dbReference type="GO" id="GO:0000287">
    <property type="term" value="F:magnesium ion binding"/>
    <property type="evidence" value="ECO:0007669"/>
    <property type="project" value="UniProtKB-UniRule"/>
</dbReference>
<feature type="binding site" evidence="10">
    <location>
        <position position="288"/>
    </location>
    <ligand>
        <name>substrate</name>
    </ligand>
</feature>
<comment type="pathway">
    <text evidence="10">Cofactor biosynthesis; pyridoxine 5'-phosphate biosynthesis; pyridoxine 5'-phosphate from D-erythrose 4-phosphate: step 4/5.</text>
</comment>
<reference evidence="11 12" key="1">
    <citation type="journal article" date="2015" name="Int. J. Syst. Evol. Microbiol.">
        <title>Burkholderia monticola sp. nov., isolated from mountain soil.</title>
        <authorList>
            <person name="Baek I."/>
            <person name="Seo B."/>
            <person name="Lee I."/>
            <person name="Yi H."/>
            <person name="Chun J."/>
        </authorList>
    </citation>
    <scope>NUCLEOTIDE SEQUENCE [LARGE SCALE GENOMIC DNA]</scope>
    <source>
        <strain evidence="11 12">JC2948</strain>
    </source>
</reference>
<evidence type="ECO:0000256" key="4">
    <source>
        <dbReference type="ARBA" id="ARBA00022842"/>
    </source>
</evidence>
<dbReference type="InterPro" id="IPR005255">
    <property type="entry name" value="PdxA_fam"/>
</dbReference>
<comment type="subcellular location">
    <subcellularLocation>
        <location evidence="10">Cytoplasm</location>
    </subcellularLocation>
</comment>
<dbReference type="STRING" id="1399968.CI15_02305"/>
<dbReference type="GO" id="GO:0050570">
    <property type="term" value="F:4-hydroxythreonine-4-phosphate dehydrogenase activity"/>
    <property type="evidence" value="ECO:0007669"/>
    <property type="project" value="UniProtKB-UniRule"/>
</dbReference>
<proteinExistence type="inferred from homology"/>
<accession>A0A149Q0F2</accession>
<feature type="binding site" evidence="10">
    <location>
        <position position="216"/>
    </location>
    <ligand>
        <name>a divalent metal cation</name>
        <dbReference type="ChEBI" id="CHEBI:60240"/>
        <note>ligand shared between dimeric partners</note>
    </ligand>
</feature>
<evidence type="ECO:0000256" key="5">
    <source>
        <dbReference type="ARBA" id="ARBA00022857"/>
    </source>
</evidence>
<evidence type="ECO:0000256" key="2">
    <source>
        <dbReference type="ARBA" id="ARBA00022723"/>
    </source>
</evidence>
<feature type="binding site" evidence="10">
    <location>
        <position position="138"/>
    </location>
    <ligand>
        <name>substrate</name>
    </ligand>
</feature>
<keyword evidence="8 10" id="KW-0664">Pyridoxine biosynthesis</keyword>
<evidence type="ECO:0000256" key="10">
    <source>
        <dbReference type="HAMAP-Rule" id="MF_00536"/>
    </source>
</evidence>
<dbReference type="UniPathway" id="UPA00244">
    <property type="reaction ID" value="UER00312"/>
</dbReference>
<dbReference type="GO" id="GO:0050897">
    <property type="term" value="F:cobalt ion binding"/>
    <property type="evidence" value="ECO:0007669"/>
    <property type="project" value="UniProtKB-UniRule"/>
</dbReference>
<evidence type="ECO:0000256" key="7">
    <source>
        <dbReference type="ARBA" id="ARBA00023027"/>
    </source>
</evidence>
<organism evidence="11 12">
    <name type="scientific">Paraburkholderia monticola</name>
    <dbReference type="NCBI Taxonomy" id="1399968"/>
    <lineage>
        <taxon>Bacteria</taxon>
        <taxon>Pseudomonadati</taxon>
        <taxon>Pseudomonadota</taxon>
        <taxon>Betaproteobacteria</taxon>
        <taxon>Burkholderiales</taxon>
        <taxon>Burkholderiaceae</taxon>
        <taxon>Paraburkholderia</taxon>
    </lineage>
</organism>
<evidence type="ECO:0000256" key="6">
    <source>
        <dbReference type="ARBA" id="ARBA00023002"/>
    </source>
</evidence>
<dbReference type="GO" id="GO:0008270">
    <property type="term" value="F:zinc ion binding"/>
    <property type="evidence" value="ECO:0007669"/>
    <property type="project" value="UniProtKB-UniRule"/>
</dbReference>
<keyword evidence="7 10" id="KW-0520">NAD</keyword>
<feature type="binding site" evidence="10">
    <location>
        <position position="139"/>
    </location>
    <ligand>
        <name>substrate</name>
    </ligand>
</feature>
<comment type="miscellaneous">
    <text evidence="10">The active site is located at the dimer interface.</text>
</comment>